<feature type="transmembrane region" description="Helical" evidence="14">
    <location>
        <begin position="667"/>
        <end position="685"/>
    </location>
</feature>
<keyword evidence="7 14" id="KW-0547">Nucleotide-binding</keyword>
<dbReference type="GO" id="GO:0016887">
    <property type="term" value="F:ATP hydrolysis activity"/>
    <property type="evidence" value="ECO:0007669"/>
    <property type="project" value="InterPro"/>
</dbReference>
<dbReference type="InterPro" id="IPR051014">
    <property type="entry name" value="Cation_Transport_ATPase_IB"/>
</dbReference>
<dbReference type="GO" id="GO:0046872">
    <property type="term" value="F:metal ion binding"/>
    <property type="evidence" value="ECO:0007669"/>
    <property type="project" value="UniProtKB-KW"/>
</dbReference>
<dbReference type="SUPFAM" id="SSF81653">
    <property type="entry name" value="Calcium ATPase, transduction domain A"/>
    <property type="match status" value="1"/>
</dbReference>
<dbReference type="PROSITE" id="PS01047">
    <property type="entry name" value="HMA_1"/>
    <property type="match status" value="1"/>
</dbReference>
<dbReference type="Gene3D" id="2.70.150.10">
    <property type="entry name" value="Calcium-transporting ATPase, cytoplasmic transduction domain A"/>
    <property type="match status" value="1"/>
</dbReference>
<feature type="region of interest" description="Disordered" evidence="15">
    <location>
        <begin position="245"/>
        <end position="271"/>
    </location>
</feature>
<dbReference type="InterPro" id="IPR008250">
    <property type="entry name" value="ATPase_P-typ_transduc_dom_A_sf"/>
</dbReference>
<dbReference type="NCBIfam" id="TIGR01511">
    <property type="entry name" value="ATPase-IB1_Cu"/>
    <property type="match status" value="1"/>
</dbReference>
<evidence type="ECO:0000256" key="10">
    <source>
        <dbReference type="ARBA" id="ARBA00022989"/>
    </source>
</evidence>
<keyword evidence="9" id="KW-1278">Translocase</keyword>
<dbReference type="Pfam" id="PF00403">
    <property type="entry name" value="HMA"/>
    <property type="match status" value="1"/>
</dbReference>
<dbReference type="Gene3D" id="3.40.50.1000">
    <property type="entry name" value="HAD superfamily/HAD-like"/>
    <property type="match status" value="1"/>
</dbReference>
<feature type="transmembrane region" description="Helical" evidence="14">
    <location>
        <begin position="167"/>
        <end position="194"/>
    </location>
</feature>
<evidence type="ECO:0000256" key="1">
    <source>
        <dbReference type="ARBA" id="ARBA00004651"/>
    </source>
</evidence>
<dbReference type="Proteomes" id="UP001301140">
    <property type="component" value="Unassembled WGS sequence"/>
</dbReference>
<protein>
    <recommendedName>
        <fullName evidence="12">P-type Zn(2+) transporter</fullName>
        <ecNumber evidence="12">7.2.2.12</ecNumber>
    </recommendedName>
</protein>
<evidence type="ECO:0000256" key="6">
    <source>
        <dbReference type="ARBA" id="ARBA00022723"/>
    </source>
</evidence>
<dbReference type="InterPro" id="IPR023298">
    <property type="entry name" value="ATPase_P-typ_TM_dom_sf"/>
</dbReference>
<dbReference type="AlphaFoldDB" id="A0AAP3UZJ6"/>
<dbReference type="InterPro" id="IPR017969">
    <property type="entry name" value="Heavy-metal-associated_CS"/>
</dbReference>
<accession>A0AAP3UZJ6</accession>
<evidence type="ECO:0000256" key="2">
    <source>
        <dbReference type="ARBA" id="ARBA00006024"/>
    </source>
</evidence>
<sequence>MDRAVEAAGTPLRLEVDGMDCAGCARKIEAALGRMEGVGEVRASVPTGAVSVAGVLDAERRDEIVRTLGKLGYPVREPAAGSPSPSGRSREHAAPAKAAWWRTPAARPLVPGALLLAAGLAASLLFPALGGWAWLPAAMVGLVPVARRALAAARAGVPFTIEMLMTIAALGAVAIGAVSEAAIVVFLFAAGELLEGVAADRARRGIQALAELAPRTARLVEEGGVREVPAETLLPGQRVLVRPGDRVPADGTVREGSSSIDEAPVTGESVPRGKGAGARVFAGTVNLDGVLEVEVERSGGDNTIARIVRLVEEAQEARAPTERFIDRFSRWYMPAVVAVALMTAVLPPLLAGAAWGEWLYRALALLLIACPCALVISTPAAIAAGLAAGARRGLLMKGGVVLESLAGIRTMALDKTGTLTRGRPQLTDIVAAGGVEEERALALAAALEQGSGHPVGVAILEAAAARGLPFAPLRESRALPGRGIEGTVGGRVLRLVRPGDTSLVLDPGLAGAAAALEADGKTVSVLAGTEGVLALLAVRDEPREEAHDGLRALERLGVRPVMLTGDSPAVAESVAGRLGIEARAGLMPEDKARIVGELAAHGPVAKVGDGINDAPALAAASVGIAMGSGTDVALETADAALLRNDLRGLAELVALARATLANVRQNVAAALGLKAVFLVTSIAGVTGLWPAIMADTGATVLVTMNALRLLRLGRGPAA</sequence>
<organism evidence="17 18">
    <name type="scientific">Marinimicrococcus flavescens</name>
    <dbReference type="NCBI Taxonomy" id="3031815"/>
    <lineage>
        <taxon>Bacteria</taxon>
        <taxon>Pseudomonadati</taxon>
        <taxon>Pseudomonadota</taxon>
        <taxon>Alphaproteobacteria</taxon>
        <taxon>Geminicoccales</taxon>
        <taxon>Geminicoccaceae</taxon>
        <taxon>Marinimicrococcus</taxon>
    </lineage>
</organism>
<dbReference type="SUPFAM" id="SSF55008">
    <property type="entry name" value="HMA, heavy metal-associated domain"/>
    <property type="match status" value="1"/>
</dbReference>
<feature type="region of interest" description="Disordered" evidence="15">
    <location>
        <begin position="75"/>
        <end position="95"/>
    </location>
</feature>
<dbReference type="PANTHER" id="PTHR48085:SF5">
    <property type="entry name" value="CADMIUM_ZINC-TRANSPORTING ATPASE HMA4-RELATED"/>
    <property type="match status" value="1"/>
</dbReference>
<keyword evidence="5 14" id="KW-0812">Transmembrane</keyword>
<dbReference type="FunFam" id="2.70.150.10:FF:000002">
    <property type="entry name" value="Copper-transporting ATPase 1, putative"/>
    <property type="match status" value="1"/>
</dbReference>
<keyword evidence="3 14" id="KW-1003">Cell membrane</keyword>
<dbReference type="PROSITE" id="PS00154">
    <property type="entry name" value="ATPASE_E1_E2"/>
    <property type="match status" value="1"/>
</dbReference>
<dbReference type="CDD" id="cd00371">
    <property type="entry name" value="HMA"/>
    <property type="match status" value="1"/>
</dbReference>
<comment type="caution">
    <text evidence="17">The sequence shown here is derived from an EMBL/GenBank/DDBJ whole genome shotgun (WGS) entry which is preliminary data.</text>
</comment>
<dbReference type="InterPro" id="IPR023214">
    <property type="entry name" value="HAD_sf"/>
</dbReference>
<dbReference type="SUPFAM" id="SSF56784">
    <property type="entry name" value="HAD-like"/>
    <property type="match status" value="1"/>
</dbReference>
<dbReference type="EC" id="7.2.2.12" evidence="12"/>
<evidence type="ECO:0000256" key="11">
    <source>
        <dbReference type="ARBA" id="ARBA00023136"/>
    </source>
</evidence>
<keyword evidence="8 14" id="KW-0067">ATP-binding</keyword>
<dbReference type="PRINTS" id="PR00941">
    <property type="entry name" value="CDATPASE"/>
</dbReference>
<feature type="transmembrane region" description="Helical" evidence="14">
    <location>
        <begin position="112"/>
        <end position="135"/>
    </location>
</feature>
<dbReference type="GO" id="GO:0015086">
    <property type="term" value="F:cadmium ion transmembrane transporter activity"/>
    <property type="evidence" value="ECO:0007669"/>
    <property type="project" value="TreeGrafter"/>
</dbReference>
<evidence type="ECO:0000313" key="17">
    <source>
        <dbReference type="EMBL" id="MDF1586146.1"/>
    </source>
</evidence>
<dbReference type="InterPro" id="IPR006121">
    <property type="entry name" value="HMA_dom"/>
</dbReference>
<keyword evidence="10 14" id="KW-1133">Transmembrane helix</keyword>
<keyword evidence="11 14" id="KW-0472">Membrane</keyword>
<evidence type="ECO:0000256" key="12">
    <source>
        <dbReference type="ARBA" id="ARBA00039097"/>
    </source>
</evidence>
<reference evidence="17 18" key="1">
    <citation type="submission" date="2023-03" db="EMBL/GenBank/DDBJ databases">
        <title>YIM 152171 draft genome.</title>
        <authorList>
            <person name="Yang Z."/>
        </authorList>
    </citation>
    <scope>NUCLEOTIDE SEQUENCE [LARGE SCALE GENOMIC DNA]</scope>
    <source>
        <strain evidence="17 18">YIM 152171</strain>
    </source>
</reference>
<evidence type="ECO:0000259" key="16">
    <source>
        <dbReference type="PROSITE" id="PS50846"/>
    </source>
</evidence>
<keyword evidence="18" id="KW-1185">Reference proteome</keyword>
<feature type="transmembrane region" description="Helical" evidence="14">
    <location>
        <begin position="331"/>
        <end position="356"/>
    </location>
</feature>
<dbReference type="NCBIfam" id="TIGR01494">
    <property type="entry name" value="ATPase_P-type"/>
    <property type="match status" value="2"/>
</dbReference>
<evidence type="ECO:0000256" key="13">
    <source>
        <dbReference type="ARBA" id="ARBA00047308"/>
    </source>
</evidence>
<dbReference type="NCBIfam" id="TIGR01525">
    <property type="entry name" value="ATPase-IB_hvy"/>
    <property type="match status" value="1"/>
</dbReference>
<comment type="similarity">
    <text evidence="2 14">Belongs to the cation transport ATPase (P-type) (TC 3.A.3) family. Type IB subfamily.</text>
</comment>
<feature type="transmembrane region" description="Helical" evidence="14">
    <location>
        <begin position="362"/>
        <end position="387"/>
    </location>
</feature>
<evidence type="ECO:0000256" key="4">
    <source>
        <dbReference type="ARBA" id="ARBA00022553"/>
    </source>
</evidence>
<comment type="subcellular location">
    <subcellularLocation>
        <location evidence="1">Cell membrane</location>
        <topology evidence="1">Multi-pass membrane protein</topology>
    </subcellularLocation>
</comment>
<dbReference type="GO" id="GO:0016463">
    <property type="term" value="F:P-type zinc transporter activity"/>
    <property type="evidence" value="ECO:0007669"/>
    <property type="project" value="UniProtKB-EC"/>
</dbReference>
<evidence type="ECO:0000256" key="8">
    <source>
        <dbReference type="ARBA" id="ARBA00022840"/>
    </source>
</evidence>
<dbReference type="InterPro" id="IPR018303">
    <property type="entry name" value="ATPase_P-typ_P_site"/>
</dbReference>
<dbReference type="InterPro" id="IPR001757">
    <property type="entry name" value="P_typ_ATPase"/>
</dbReference>
<keyword evidence="4" id="KW-0597">Phosphoprotein</keyword>
<comment type="catalytic activity">
    <reaction evidence="13">
        <text>Zn(2+)(in) + ATP + H2O = Zn(2+)(out) + ADP + phosphate + H(+)</text>
        <dbReference type="Rhea" id="RHEA:20621"/>
        <dbReference type="ChEBI" id="CHEBI:15377"/>
        <dbReference type="ChEBI" id="CHEBI:15378"/>
        <dbReference type="ChEBI" id="CHEBI:29105"/>
        <dbReference type="ChEBI" id="CHEBI:30616"/>
        <dbReference type="ChEBI" id="CHEBI:43474"/>
        <dbReference type="ChEBI" id="CHEBI:456216"/>
        <dbReference type="EC" id="7.2.2.12"/>
    </reaction>
</comment>
<evidence type="ECO:0000256" key="7">
    <source>
        <dbReference type="ARBA" id="ARBA00022741"/>
    </source>
</evidence>
<feature type="compositionally biased region" description="Low complexity" evidence="15">
    <location>
        <begin position="76"/>
        <end position="87"/>
    </location>
</feature>
<keyword evidence="6 14" id="KW-0479">Metal-binding</keyword>
<dbReference type="Pfam" id="PF00702">
    <property type="entry name" value="Hydrolase"/>
    <property type="match status" value="1"/>
</dbReference>
<dbReference type="GO" id="GO:0005886">
    <property type="term" value="C:plasma membrane"/>
    <property type="evidence" value="ECO:0007669"/>
    <property type="project" value="UniProtKB-SubCell"/>
</dbReference>
<evidence type="ECO:0000256" key="14">
    <source>
        <dbReference type="RuleBase" id="RU362081"/>
    </source>
</evidence>
<evidence type="ECO:0000256" key="5">
    <source>
        <dbReference type="ARBA" id="ARBA00022692"/>
    </source>
</evidence>
<dbReference type="Gene3D" id="3.30.70.100">
    <property type="match status" value="1"/>
</dbReference>
<evidence type="ECO:0000256" key="15">
    <source>
        <dbReference type="SAM" id="MobiDB-lite"/>
    </source>
</evidence>
<dbReference type="PRINTS" id="PR00119">
    <property type="entry name" value="CATATPASE"/>
</dbReference>
<gene>
    <name evidence="17" type="ORF">PZ740_07090</name>
</gene>
<dbReference type="InterPro" id="IPR023299">
    <property type="entry name" value="ATPase_P-typ_cyto_dom_N"/>
</dbReference>
<proteinExistence type="inferred from homology"/>
<dbReference type="InterPro" id="IPR036412">
    <property type="entry name" value="HAD-like_sf"/>
</dbReference>
<evidence type="ECO:0000256" key="3">
    <source>
        <dbReference type="ARBA" id="ARBA00022475"/>
    </source>
</evidence>
<name>A0AAP3UZJ6_9PROT</name>
<dbReference type="RefSeq" id="WP_327788562.1">
    <property type="nucleotide sequence ID" value="NZ_JARGEQ010000073.1"/>
</dbReference>
<dbReference type="PANTHER" id="PTHR48085">
    <property type="entry name" value="CADMIUM/ZINC-TRANSPORTING ATPASE HMA2-RELATED"/>
    <property type="match status" value="1"/>
</dbReference>
<dbReference type="GO" id="GO:0005524">
    <property type="term" value="F:ATP binding"/>
    <property type="evidence" value="ECO:0007669"/>
    <property type="project" value="UniProtKB-UniRule"/>
</dbReference>
<evidence type="ECO:0000313" key="18">
    <source>
        <dbReference type="Proteomes" id="UP001301140"/>
    </source>
</evidence>
<feature type="domain" description="HMA" evidence="16">
    <location>
        <begin position="10"/>
        <end position="76"/>
    </location>
</feature>
<dbReference type="InterPro" id="IPR027256">
    <property type="entry name" value="P-typ_ATPase_IB"/>
</dbReference>
<evidence type="ECO:0000256" key="9">
    <source>
        <dbReference type="ARBA" id="ARBA00022967"/>
    </source>
</evidence>
<dbReference type="InterPro" id="IPR036163">
    <property type="entry name" value="HMA_dom_sf"/>
</dbReference>
<dbReference type="NCBIfam" id="TIGR01512">
    <property type="entry name" value="ATPase-IB2_Cd"/>
    <property type="match status" value="1"/>
</dbReference>
<dbReference type="Pfam" id="PF00122">
    <property type="entry name" value="E1-E2_ATPase"/>
    <property type="match status" value="1"/>
</dbReference>
<dbReference type="InterPro" id="IPR059000">
    <property type="entry name" value="ATPase_P-type_domA"/>
</dbReference>
<dbReference type="SUPFAM" id="SSF81665">
    <property type="entry name" value="Calcium ATPase, transmembrane domain M"/>
    <property type="match status" value="1"/>
</dbReference>
<dbReference type="PROSITE" id="PS50846">
    <property type="entry name" value="HMA_2"/>
    <property type="match status" value="1"/>
</dbReference>
<dbReference type="Gene3D" id="3.40.1110.10">
    <property type="entry name" value="Calcium-transporting ATPase, cytoplasmic domain N"/>
    <property type="match status" value="1"/>
</dbReference>
<dbReference type="EMBL" id="JARGEQ010000073">
    <property type="protein sequence ID" value="MDF1586146.1"/>
    <property type="molecule type" value="Genomic_DNA"/>
</dbReference>